<organism evidence="3 4">
    <name type="scientific">Cyclotella atomus</name>
    <dbReference type="NCBI Taxonomy" id="382360"/>
    <lineage>
        <taxon>Eukaryota</taxon>
        <taxon>Sar</taxon>
        <taxon>Stramenopiles</taxon>
        <taxon>Ochrophyta</taxon>
        <taxon>Bacillariophyta</taxon>
        <taxon>Coscinodiscophyceae</taxon>
        <taxon>Thalassiosirophycidae</taxon>
        <taxon>Stephanodiscales</taxon>
        <taxon>Stephanodiscaceae</taxon>
        <taxon>Cyclotella</taxon>
    </lineage>
</organism>
<name>A0ABD3QYB5_9STRA</name>
<dbReference type="SMART" id="SM00368">
    <property type="entry name" value="LRR_RI"/>
    <property type="match status" value="3"/>
</dbReference>
<dbReference type="Pfam" id="PF13516">
    <property type="entry name" value="LRR_6"/>
    <property type="match status" value="1"/>
</dbReference>
<evidence type="ECO:0000256" key="2">
    <source>
        <dbReference type="SAM" id="MobiDB-lite"/>
    </source>
</evidence>
<protein>
    <submittedName>
        <fullName evidence="3">Uncharacterized protein</fullName>
    </submittedName>
</protein>
<dbReference type="SUPFAM" id="SSF52047">
    <property type="entry name" value="RNI-like"/>
    <property type="match status" value="1"/>
</dbReference>
<evidence type="ECO:0000256" key="1">
    <source>
        <dbReference type="ARBA" id="ARBA00022737"/>
    </source>
</evidence>
<feature type="region of interest" description="Disordered" evidence="2">
    <location>
        <begin position="1"/>
        <end position="29"/>
    </location>
</feature>
<dbReference type="InterPro" id="IPR001611">
    <property type="entry name" value="Leu-rich_rpt"/>
</dbReference>
<accession>A0ABD3QYB5</accession>
<feature type="compositionally biased region" description="Basic and acidic residues" evidence="2">
    <location>
        <begin position="463"/>
        <end position="473"/>
    </location>
</feature>
<dbReference type="InterPro" id="IPR052201">
    <property type="entry name" value="LRR-containing_regulator"/>
</dbReference>
<gene>
    <name evidence="3" type="ORF">ACHAWO_009051</name>
</gene>
<dbReference type="Proteomes" id="UP001530400">
    <property type="component" value="Unassembled WGS sequence"/>
</dbReference>
<proteinExistence type="predicted"/>
<keyword evidence="1" id="KW-0677">Repeat</keyword>
<reference evidence="3 4" key="1">
    <citation type="submission" date="2024-10" db="EMBL/GenBank/DDBJ databases">
        <title>Updated reference genomes for cyclostephanoid diatoms.</title>
        <authorList>
            <person name="Roberts W.R."/>
            <person name="Alverson A.J."/>
        </authorList>
    </citation>
    <scope>NUCLEOTIDE SEQUENCE [LARGE SCALE GENOMIC DNA]</scope>
    <source>
        <strain evidence="3 4">AJA010-31</strain>
    </source>
</reference>
<keyword evidence="4" id="KW-1185">Reference proteome</keyword>
<dbReference type="PANTHER" id="PTHR24111">
    <property type="entry name" value="LEUCINE-RICH REPEAT-CONTAINING PROTEIN 34"/>
    <property type="match status" value="1"/>
</dbReference>
<sequence>MAEENTAPDVTEADVPYRGFDQNPDPGLNAPPSTPIVSYRSPTPVKHMPLTLRTRLMNLISPRQTDMNQLIRKLEVQFEDLQMEVLKYQYVKKSEKEPSDDPNHPVNSTQISHEVHFVGRSALDPSIIQLSTFLISHDMFGCITELWLSNNQLSDSGAESLAHYLELPRCPIQELWLGQNNIGPNGVALIAAALTSNPKSKLKCLGLDRNPIRNAGAGCLAQMLRVNHTLVTVAVHGCMYDGNNTQDVEGYGCKVVKMSDGKEYVARVDTSTPEERGGYVTDQRLIDAVVTFSAFNKINPTREQAIRGLMLRNKRAKVATAKTSQESGVTNANKGDDDTMVSSFLSHLSSLPSTEHLTDEEKRKWKECEWERLYVEIERVRVARSVLADRLEIRESDSIEKFGEDEPEGKTDEGIEDEEEILGDLGAEKEEGLGRELDDEVVRTESRSFRDLKMGIAGSSRVSDKNRAVKKNEVAAQNTCDDAPQNPFKEASDDDQSQHANIEETTADDEVDMNLTAASEKQSNADVKFV</sequence>
<evidence type="ECO:0000313" key="3">
    <source>
        <dbReference type="EMBL" id="KAL3805249.1"/>
    </source>
</evidence>
<dbReference type="InterPro" id="IPR032675">
    <property type="entry name" value="LRR_dom_sf"/>
</dbReference>
<dbReference type="Gene3D" id="3.80.10.10">
    <property type="entry name" value="Ribonuclease Inhibitor"/>
    <property type="match status" value="1"/>
</dbReference>
<dbReference type="AlphaFoldDB" id="A0ABD3QYB5"/>
<dbReference type="EMBL" id="JALLPJ020000009">
    <property type="protein sequence ID" value="KAL3805249.1"/>
    <property type="molecule type" value="Genomic_DNA"/>
</dbReference>
<feature type="region of interest" description="Disordered" evidence="2">
    <location>
        <begin position="463"/>
        <end position="510"/>
    </location>
</feature>
<dbReference type="PANTHER" id="PTHR24111:SF0">
    <property type="entry name" value="LEUCINE-RICH REPEAT-CONTAINING PROTEIN"/>
    <property type="match status" value="1"/>
</dbReference>
<comment type="caution">
    <text evidence="3">The sequence shown here is derived from an EMBL/GenBank/DDBJ whole genome shotgun (WGS) entry which is preliminary data.</text>
</comment>
<evidence type="ECO:0000313" key="4">
    <source>
        <dbReference type="Proteomes" id="UP001530400"/>
    </source>
</evidence>